<feature type="region of interest" description="Disordered" evidence="1">
    <location>
        <begin position="58"/>
        <end position="87"/>
    </location>
</feature>
<gene>
    <name evidence="3" type="ORF">GOMPHAMPRED_005630</name>
</gene>
<reference evidence="3" key="1">
    <citation type="submission" date="2021-03" db="EMBL/GenBank/DDBJ databases">
        <authorList>
            <person name="Tagirdzhanova G."/>
        </authorList>
    </citation>
    <scope>NUCLEOTIDE SEQUENCE</scope>
</reference>
<dbReference type="AlphaFoldDB" id="A0A8H3IVX6"/>
<feature type="compositionally biased region" description="Low complexity" evidence="1">
    <location>
        <begin position="290"/>
        <end position="302"/>
    </location>
</feature>
<dbReference type="OrthoDB" id="5419235at2759"/>
<dbReference type="GO" id="GO:0003700">
    <property type="term" value="F:DNA-binding transcription factor activity"/>
    <property type="evidence" value="ECO:0007669"/>
    <property type="project" value="InterPro"/>
</dbReference>
<dbReference type="Proteomes" id="UP000664169">
    <property type="component" value="Unassembled WGS sequence"/>
</dbReference>
<feature type="region of interest" description="Disordered" evidence="1">
    <location>
        <begin position="288"/>
        <end position="352"/>
    </location>
</feature>
<protein>
    <recommendedName>
        <fullName evidence="2">BZIP domain-containing protein</fullName>
    </recommendedName>
</protein>
<comment type="caution">
    <text evidence="3">The sequence shown here is derived from an EMBL/GenBank/DDBJ whole genome shotgun (WGS) entry which is preliminary data.</text>
</comment>
<dbReference type="CDD" id="cd12193">
    <property type="entry name" value="bZIP_GCN4"/>
    <property type="match status" value="1"/>
</dbReference>
<proteinExistence type="predicted"/>
<accession>A0A8H3IVX6</accession>
<feature type="domain" description="BZIP" evidence="2">
    <location>
        <begin position="330"/>
        <end position="345"/>
    </location>
</feature>
<sequence>MASTPFYASNDAIIISRPPGNPGLLSASSAGFRFVPIFATGNADLDCLPTNSTLSSATTVSPSLQGSQQRFNRPVQQSRPHRQSYPSASAPLLQQLHQQGYSTQSSPRLNSTGNNKLRVPTLASTAAIKNSRPPVPLFKSHNSTGDINSPSTTNAMTDSFDSQEGLVNDFGPLEFSNLDSDIQLFNNSEPTTFTTVSPQELTMNANHLTSAPSGDFFTNQSTPGSEIFDSPYAGYSNHYIGTNDTLISNLDDELGPESSAWGSLFPSEMPSLDTSAPVTSIEHESPVAMSRTASSSGRFSSSVGIAKSSRRVTKPLAPLNPDLETDPRNKKRMKNTEAARKSRAKKETERGEFMAENARLRKELELKEQDLAYWKGIALASGAANNPRQSGDSFTEF</sequence>
<feature type="compositionally biased region" description="Basic and acidic residues" evidence="1">
    <location>
        <begin position="334"/>
        <end position="352"/>
    </location>
</feature>
<evidence type="ECO:0000259" key="2">
    <source>
        <dbReference type="PROSITE" id="PS00036"/>
    </source>
</evidence>
<organism evidence="3 4">
    <name type="scientific">Gomphillus americanus</name>
    <dbReference type="NCBI Taxonomy" id="1940652"/>
    <lineage>
        <taxon>Eukaryota</taxon>
        <taxon>Fungi</taxon>
        <taxon>Dikarya</taxon>
        <taxon>Ascomycota</taxon>
        <taxon>Pezizomycotina</taxon>
        <taxon>Lecanoromycetes</taxon>
        <taxon>OSLEUM clade</taxon>
        <taxon>Ostropomycetidae</taxon>
        <taxon>Ostropales</taxon>
        <taxon>Graphidaceae</taxon>
        <taxon>Gomphilloideae</taxon>
        <taxon>Gomphillus</taxon>
    </lineage>
</organism>
<dbReference type="SUPFAM" id="SSF57959">
    <property type="entry name" value="Leucine zipper domain"/>
    <property type="match status" value="1"/>
</dbReference>
<dbReference type="InterPro" id="IPR046347">
    <property type="entry name" value="bZIP_sf"/>
</dbReference>
<name>A0A8H3IVX6_9LECA</name>
<evidence type="ECO:0000256" key="1">
    <source>
        <dbReference type="SAM" id="MobiDB-lite"/>
    </source>
</evidence>
<dbReference type="EMBL" id="CAJPDQ010000035">
    <property type="protein sequence ID" value="CAF9930350.1"/>
    <property type="molecule type" value="Genomic_DNA"/>
</dbReference>
<feature type="compositionally biased region" description="Polar residues" evidence="1">
    <location>
        <begin position="58"/>
        <end position="78"/>
    </location>
</feature>
<evidence type="ECO:0000313" key="3">
    <source>
        <dbReference type="EMBL" id="CAF9930350.1"/>
    </source>
</evidence>
<dbReference type="InterPro" id="IPR004827">
    <property type="entry name" value="bZIP"/>
</dbReference>
<dbReference type="PROSITE" id="PS00036">
    <property type="entry name" value="BZIP_BASIC"/>
    <property type="match status" value="1"/>
</dbReference>
<keyword evidence="4" id="KW-1185">Reference proteome</keyword>
<evidence type="ECO:0000313" key="4">
    <source>
        <dbReference type="Proteomes" id="UP000664169"/>
    </source>
</evidence>